<feature type="active site" description="Nucleophile" evidence="8">
    <location>
        <position position="1005"/>
    </location>
</feature>
<dbReference type="EC" id="3.4.21.-" evidence="7"/>
<dbReference type="InterPro" id="IPR029045">
    <property type="entry name" value="ClpP/crotonase-like_dom_sf"/>
</dbReference>
<gene>
    <name evidence="11" type="ORF">LMG32879_000698</name>
</gene>
<dbReference type="AlphaFoldDB" id="A0AA35Y0Q8"/>
<dbReference type="RefSeq" id="WP_289840887.1">
    <property type="nucleotide sequence ID" value="NZ_CATKSH010000003.1"/>
</dbReference>
<feature type="region of interest" description="Disordered" evidence="9">
    <location>
        <begin position="571"/>
        <end position="602"/>
    </location>
</feature>
<comment type="subcellular location">
    <subcellularLocation>
        <location evidence="1 7">Cytoplasm</location>
    </subcellularLocation>
</comment>
<keyword evidence="4 7" id="KW-0645">Protease</keyword>
<dbReference type="SMART" id="SM00245">
    <property type="entry name" value="TSPc"/>
    <property type="match status" value="1"/>
</dbReference>
<dbReference type="Gene3D" id="2.120.10.60">
    <property type="entry name" value="Tricorn protease N-terminal domain"/>
    <property type="match status" value="1"/>
</dbReference>
<dbReference type="InterPro" id="IPR005151">
    <property type="entry name" value="Tail-specific_protease"/>
</dbReference>
<evidence type="ECO:0000259" key="10">
    <source>
        <dbReference type="SMART" id="SM00245"/>
    </source>
</evidence>
<evidence type="ECO:0000256" key="7">
    <source>
        <dbReference type="PIRNR" id="PIRNR036421"/>
    </source>
</evidence>
<reference evidence="11" key="1">
    <citation type="submission" date="2023-03" db="EMBL/GenBank/DDBJ databases">
        <authorList>
            <person name="Cleenwerck I."/>
        </authorList>
    </citation>
    <scope>NUCLEOTIDE SEQUENCE</scope>
    <source>
        <strain evidence="11">LMG 32879</strain>
    </source>
</reference>
<dbReference type="Gene3D" id="2.130.10.10">
    <property type="entry name" value="YVTN repeat-like/Quinoprotein amine dehydrogenase"/>
    <property type="match status" value="1"/>
</dbReference>
<dbReference type="CDD" id="cd07562">
    <property type="entry name" value="Peptidase_S41_TRI"/>
    <property type="match status" value="1"/>
</dbReference>
<feature type="active site" description="Charge relay system" evidence="8">
    <location>
        <position position="1063"/>
    </location>
</feature>
<dbReference type="InterPro" id="IPR036034">
    <property type="entry name" value="PDZ_sf"/>
</dbReference>
<dbReference type="Pfam" id="PF14684">
    <property type="entry name" value="Tricorn_C1"/>
    <property type="match status" value="1"/>
</dbReference>
<dbReference type="InterPro" id="IPR028204">
    <property type="entry name" value="Tricorn_C1"/>
</dbReference>
<accession>A0AA35Y0Q8</accession>
<dbReference type="SUPFAM" id="SSF82171">
    <property type="entry name" value="DPP6 N-terminal domain-like"/>
    <property type="match status" value="1"/>
</dbReference>
<dbReference type="SUPFAM" id="SSF50156">
    <property type="entry name" value="PDZ domain-like"/>
    <property type="match status" value="1"/>
</dbReference>
<evidence type="ECO:0000313" key="12">
    <source>
        <dbReference type="Proteomes" id="UP001176960"/>
    </source>
</evidence>
<dbReference type="Pfam" id="PF26549">
    <property type="entry name" value="Tricorn_N"/>
    <property type="match status" value="1"/>
</dbReference>
<evidence type="ECO:0000256" key="1">
    <source>
        <dbReference type="ARBA" id="ARBA00004496"/>
    </source>
</evidence>
<dbReference type="Pfam" id="PF14685">
    <property type="entry name" value="PDZ_Tricorn"/>
    <property type="match status" value="1"/>
</dbReference>
<dbReference type="InterPro" id="IPR015943">
    <property type="entry name" value="WD40/YVTN_repeat-like_dom_sf"/>
</dbReference>
<name>A0AA35Y0Q8_9PROT</name>
<evidence type="ECO:0000256" key="4">
    <source>
        <dbReference type="ARBA" id="ARBA00022670"/>
    </source>
</evidence>
<dbReference type="Proteomes" id="UP001176960">
    <property type="component" value="Unassembled WGS sequence"/>
</dbReference>
<keyword evidence="6 7" id="KW-0720">Serine protease</keyword>
<comment type="similarity">
    <text evidence="2 7">Belongs to the peptidase S41B family.</text>
</comment>
<dbReference type="PIRSF" id="PIRSF036421">
    <property type="entry name" value="Tricorn_protease"/>
    <property type="match status" value="1"/>
</dbReference>
<dbReference type="PANTHER" id="PTHR43253">
    <property type="entry name" value="TRICORN PROTEASE HOMOLOG 2-RELATED"/>
    <property type="match status" value="1"/>
</dbReference>
<keyword evidence="3 7" id="KW-0963">Cytoplasm</keyword>
<comment type="caution">
    <text evidence="11">The sequence shown here is derived from an EMBL/GenBank/DDBJ whole genome shotgun (WGS) entry which is preliminary data.</text>
</comment>
<comment type="function">
    <text evidence="7">Degrades oligopeptides.</text>
</comment>
<organism evidence="11 12">
    <name type="scientific">Brytella acorum</name>
    <dbReference type="NCBI Taxonomy" id="2959299"/>
    <lineage>
        <taxon>Bacteria</taxon>
        <taxon>Pseudomonadati</taxon>
        <taxon>Pseudomonadota</taxon>
        <taxon>Alphaproteobacteria</taxon>
        <taxon>Acetobacterales</taxon>
        <taxon>Acetobacteraceae</taxon>
        <taxon>Brytella</taxon>
    </lineage>
</organism>
<evidence type="ECO:0000313" key="11">
    <source>
        <dbReference type="EMBL" id="CAI9119872.1"/>
    </source>
</evidence>
<keyword evidence="12" id="KW-1185">Reference proteome</keyword>
<dbReference type="Pfam" id="PF26550">
    <property type="entry name" value="Tricorn_2nd"/>
    <property type="match status" value="1"/>
</dbReference>
<dbReference type="GO" id="GO:0006508">
    <property type="term" value="P:proteolysis"/>
    <property type="evidence" value="ECO:0007669"/>
    <property type="project" value="UniProtKB-UniRule"/>
</dbReference>
<dbReference type="SUPFAM" id="SSF69304">
    <property type="entry name" value="Tricorn protease N-terminal domain"/>
    <property type="match status" value="1"/>
</dbReference>
<dbReference type="SUPFAM" id="SSF52096">
    <property type="entry name" value="ClpP/crotonase"/>
    <property type="match status" value="1"/>
</dbReference>
<evidence type="ECO:0000256" key="3">
    <source>
        <dbReference type="ARBA" id="ARBA00022490"/>
    </source>
</evidence>
<dbReference type="InterPro" id="IPR029414">
    <property type="entry name" value="Tricorn_PDZ"/>
</dbReference>
<feature type="compositionally biased region" description="Basic and acidic residues" evidence="9">
    <location>
        <begin position="589"/>
        <end position="601"/>
    </location>
</feature>
<dbReference type="InterPro" id="IPR012393">
    <property type="entry name" value="Tricorn_protease"/>
</dbReference>
<evidence type="ECO:0000256" key="9">
    <source>
        <dbReference type="SAM" id="MobiDB-lite"/>
    </source>
</evidence>
<keyword evidence="5 7" id="KW-0378">Hydrolase</keyword>
<proteinExistence type="inferred from homology"/>
<dbReference type="GO" id="GO:0008236">
    <property type="term" value="F:serine-type peptidase activity"/>
    <property type="evidence" value="ECO:0007669"/>
    <property type="project" value="UniProtKB-UniRule"/>
</dbReference>
<evidence type="ECO:0000256" key="5">
    <source>
        <dbReference type="ARBA" id="ARBA00022801"/>
    </source>
</evidence>
<sequence length="1127" mass="125471">MRDISRPIRQAILMTGLSLIGAASMPVAQVRAQTALREMDGLHTFMRYPNLHGDTVVFVAHGNLWEVSRKGGAARRLTADPGDDFLPRYSPDGQWIAFTASYQGNQDVYVMPSGGGPARRLTFHSDIAAKAPDRWAPDNMVMTWTPDSRSIVFSSRALAWNSWINRPFTVPLTGGLPTPLPLDRSGFMTYGPDGHTVALTRILRDFRTWKRYDGGLAQNVFTYDLNSHRMAQVTDWSGTATQPMWFGHKIYFLADHDSNRRANIWVLDLETHQTRQLTHFTDFDVDFPSLGDSGLTFQQGGALWVMDLPSEELHRLDVTVPDDGMRTMSRPVAAADAIRDSDYAHEPNFAVAPNGRRAALVARGDLFSLPAEHGAVRNLTHSSDADDEHPVFSPDGSQLAYTSDENGEQQIWLRAVDGGPARQLTHFRDGYRYAPIFSADGKQLAFSDNNNRLWVMTIGSDPVPVAQDIQDEIHDQAFSPDGHYLAFSMKRDNHQPGLFLYDIETRQLMPLGGAEADTKPQFSRDGRYLFFTSQRLEHPVFDEHEFNAYSMQSTGIYVAALAASTPAMFGIRSDESGPSEGGKNAGDGADQHAGADAKHTDPSAGVDVYGILSRAEPVPDIRPGVTKIAMRGDRLFYETEPKESIDGATPDGGERSLFSYDVAARKSLLIQQKYDALTLSYDGAFMLWRNGHDWFIAEARPKSEPHKLKVDAMTAFVTPPREWAAMFNEAWRLERDFFYNPMMNGVDWNQIHASYEKLVPLLGSSADFGYLLGQLQGELANSHTYAQSVGEPPGRRFPTALIGADFALDAASGRYRLAHVLRGDNARPAYRAPLAQPGMNVRDGDYLLAVDGEDLRAPTDPYSLFVGRNGPLTLTIAASIEGKRRDVTVEPVESELSLREAEWIRHNRETVDRLSHGQIAYIYLSDMSGLGMQQFIRQFYTQLDRKALMIDDRWNGGGFIDEILLERLRRVLDGMDVTRQGVGRSIPQQLIVGPKVTLINHYSASNGDMFPFYFRDYKLGKLIGTRTWGGVRGIRGMWPLLDGSTISIPETALYDRKSQWVIENHGVDPDIDIENEPADLLAGHDAQLEKGVSVLMDELKANPPVIPMPPAWLPAYPPSATPATHHD</sequence>
<dbReference type="Gene3D" id="2.30.42.10">
    <property type="match status" value="1"/>
</dbReference>
<dbReference type="PANTHER" id="PTHR43253:SF1">
    <property type="entry name" value="TRICORN PROTEASE HOMOLOG 2-RELATED"/>
    <property type="match status" value="1"/>
</dbReference>
<feature type="domain" description="Tail specific protease" evidence="10">
    <location>
        <begin position="875"/>
        <end position="1074"/>
    </location>
</feature>
<evidence type="ECO:0000256" key="2">
    <source>
        <dbReference type="ARBA" id="ARBA00008524"/>
    </source>
</evidence>
<dbReference type="Gene3D" id="3.30.750.44">
    <property type="match status" value="1"/>
</dbReference>
<protein>
    <recommendedName>
        <fullName evidence="7">Tricorn protease homolog</fullName>
        <ecNumber evidence="7">3.4.21.-</ecNumber>
    </recommendedName>
</protein>
<evidence type="ECO:0000256" key="6">
    <source>
        <dbReference type="ARBA" id="ARBA00022825"/>
    </source>
</evidence>
<dbReference type="Gene3D" id="3.90.226.10">
    <property type="entry name" value="2-enoyl-CoA Hydratase, Chain A, domain 1"/>
    <property type="match status" value="1"/>
</dbReference>
<dbReference type="GO" id="GO:0005737">
    <property type="term" value="C:cytoplasm"/>
    <property type="evidence" value="ECO:0007669"/>
    <property type="project" value="UniProtKB-SubCell"/>
</dbReference>
<evidence type="ECO:0000256" key="8">
    <source>
        <dbReference type="PIRSR" id="PIRSR036421-1"/>
    </source>
</evidence>
<dbReference type="Pfam" id="PF03572">
    <property type="entry name" value="Peptidase_S41"/>
    <property type="match status" value="1"/>
</dbReference>
<feature type="active site" description="Charge relay system" evidence="8">
    <location>
        <position position="783"/>
    </location>
</feature>
<dbReference type="EMBL" id="CATKSH010000003">
    <property type="protein sequence ID" value="CAI9119872.1"/>
    <property type="molecule type" value="Genomic_DNA"/>
</dbReference>